<evidence type="ECO:0000313" key="1">
    <source>
        <dbReference type="EMBL" id="KAL3873733.1"/>
    </source>
</evidence>
<comment type="caution">
    <text evidence="1">The sequence shown here is derived from an EMBL/GenBank/DDBJ whole genome shotgun (WGS) entry which is preliminary data.</text>
</comment>
<dbReference type="EMBL" id="JBJQND010000006">
    <property type="protein sequence ID" value="KAL3873733.1"/>
    <property type="molecule type" value="Genomic_DNA"/>
</dbReference>
<gene>
    <name evidence="1" type="ORF">ACJMK2_036822</name>
</gene>
<reference evidence="1 2" key="1">
    <citation type="submission" date="2024-11" db="EMBL/GenBank/DDBJ databases">
        <title>Chromosome-level genome assembly of the freshwater bivalve Anodonta woodiana.</title>
        <authorList>
            <person name="Chen X."/>
        </authorList>
    </citation>
    <scope>NUCLEOTIDE SEQUENCE [LARGE SCALE GENOMIC DNA]</scope>
    <source>
        <strain evidence="1">MN2024</strain>
        <tissue evidence="1">Gills</tissue>
    </source>
</reference>
<dbReference type="AlphaFoldDB" id="A0ABD3WLY6"/>
<proteinExistence type="predicted"/>
<keyword evidence="2" id="KW-1185">Reference proteome</keyword>
<dbReference type="Proteomes" id="UP001634394">
    <property type="component" value="Unassembled WGS sequence"/>
</dbReference>
<sequence>MERITAVIGFYSTGVRWKGLQLLLDSTALVSDRNNYSCYWILQHWCQVEKVAVVTGFYSTGVRWKGLQLLLDSTALVPDRKDYSCYLDSTALVSD</sequence>
<evidence type="ECO:0000313" key="2">
    <source>
        <dbReference type="Proteomes" id="UP001634394"/>
    </source>
</evidence>
<organism evidence="1 2">
    <name type="scientific">Sinanodonta woodiana</name>
    <name type="common">Chinese pond mussel</name>
    <name type="synonym">Anodonta woodiana</name>
    <dbReference type="NCBI Taxonomy" id="1069815"/>
    <lineage>
        <taxon>Eukaryota</taxon>
        <taxon>Metazoa</taxon>
        <taxon>Spiralia</taxon>
        <taxon>Lophotrochozoa</taxon>
        <taxon>Mollusca</taxon>
        <taxon>Bivalvia</taxon>
        <taxon>Autobranchia</taxon>
        <taxon>Heteroconchia</taxon>
        <taxon>Palaeoheterodonta</taxon>
        <taxon>Unionida</taxon>
        <taxon>Unionoidea</taxon>
        <taxon>Unionidae</taxon>
        <taxon>Unioninae</taxon>
        <taxon>Sinanodonta</taxon>
    </lineage>
</organism>
<accession>A0ABD3WLY6</accession>
<protein>
    <submittedName>
        <fullName evidence="1">Uncharacterized protein</fullName>
    </submittedName>
</protein>
<name>A0ABD3WLY6_SINWO</name>